<keyword evidence="1" id="KW-0732">Signal</keyword>
<feature type="signal peptide" evidence="1">
    <location>
        <begin position="1"/>
        <end position="24"/>
    </location>
</feature>
<accession>A0A3P3YNG3</accession>
<protein>
    <submittedName>
        <fullName evidence="2">Uncharacterized protein</fullName>
    </submittedName>
</protein>
<feature type="chain" id="PRO_5018033325" evidence="1">
    <location>
        <begin position="25"/>
        <end position="454"/>
    </location>
</feature>
<geneLocation type="mitochondrion" evidence="2"/>
<proteinExistence type="predicted"/>
<dbReference type="Proteomes" id="UP000290189">
    <property type="component" value="Unassembled WGS sequence"/>
</dbReference>
<reference evidence="2 3" key="1">
    <citation type="submission" date="2018-03" db="EMBL/GenBank/DDBJ databases">
        <authorList>
            <person name="Fogelqvist J."/>
        </authorList>
    </citation>
    <scope>NUCLEOTIDE SEQUENCE [LARGE SCALE GENOMIC DNA]</scope>
</reference>
<organism evidence="2 3">
    <name type="scientific">Plasmodiophora brassicae</name>
    <name type="common">Clubroot disease agent</name>
    <dbReference type="NCBI Taxonomy" id="37360"/>
    <lineage>
        <taxon>Eukaryota</taxon>
        <taxon>Sar</taxon>
        <taxon>Rhizaria</taxon>
        <taxon>Endomyxa</taxon>
        <taxon>Phytomyxea</taxon>
        <taxon>Plasmodiophorida</taxon>
        <taxon>Plasmodiophoridae</taxon>
        <taxon>Plasmodiophora</taxon>
    </lineage>
</organism>
<evidence type="ECO:0000313" key="3">
    <source>
        <dbReference type="Proteomes" id="UP000290189"/>
    </source>
</evidence>
<keyword evidence="2" id="KW-0496">Mitochondrion</keyword>
<dbReference type="EMBL" id="OVEO01000019">
    <property type="protein sequence ID" value="SPR01748.1"/>
    <property type="molecule type" value="Genomic_DNA"/>
</dbReference>
<gene>
    <name evidence="2" type="ORF">PLBR_LOCUS8963</name>
</gene>
<evidence type="ECO:0000256" key="1">
    <source>
        <dbReference type="SAM" id="SignalP"/>
    </source>
</evidence>
<evidence type="ECO:0000313" key="2">
    <source>
        <dbReference type="EMBL" id="SPR01748.1"/>
    </source>
</evidence>
<name>A0A3P3YNG3_PLABS</name>
<sequence length="454" mass="48360">MLEVATSGVIIAALAIAMAGDALADESGPHPANALPPRLVRLRSPASIAHALAHRLTRLVRSVSWNRALAVAVVTSATVYAMHRCQQVRGCGAHRPYLPERVRSEATPAPDGGGCAGEQLLVVLNDPIPLLATRSDMTIVVDRRLDDVDFELVCEALLTDAIERDVFLAGHSDAPNARGVWQGERPRGHRYVKRLAGKGPSRFGVVPDCRANHSFGYVSQTVAIYSIQTRITIAMVGLVLDVDTHIQVEQVSTRTTSVTVGLAPMWRRGNSWLGAGKARIEEMAISEARPSLATLPDALLDVIRTGSVTPSAPKVCIAPRRPAPVLDDGRHVVPSLDLQATARIRPPCRVQSKRRLAVIGAAIVMGLAMFQQSALQTSTPSRPYLPDVPALLDCRITPTLSGRVPADVPVPRSGDDVNLIVPAGSDNERAGAILFTNPRCSFCAGHGSDGGGRS</sequence>
<dbReference type="AlphaFoldDB" id="A0A3P3YNG3"/>